<evidence type="ECO:0000313" key="1">
    <source>
        <dbReference type="EMBL" id="PXY88023.1"/>
    </source>
</evidence>
<dbReference type="AlphaFoldDB" id="A0A318MNV8"/>
<comment type="caution">
    <text evidence="1">The sequence shown here is derived from an EMBL/GenBank/DDBJ whole genome shotgun (WGS) entry which is preliminary data.</text>
</comment>
<protein>
    <recommendedName>
        <fullName evidence="3">Peptidase C39 domain-containing protein</fullName>
    </recommendedName>
</protein>
<organism evidence="1 2">
    <name type="scientific">Bifidobacterium asteroides</name>
    <dbReference type="NCBI Taxonomy" id="1684"/>
    <lineage>
        <taxon>Bacteria</taxon>
        <taxon>Bacillati</taxon>
        <taxon>Actinomycetota</taxon>
        <taxon>Actinomycetes</taxon>
        <taxon>Bifidobacteriales</taxon>
        <taxon>Bifidobacteriaceae</taxon>
        <taxon>Bifidobacterium</taxon>
    </lineage>
</organism>
<dbReference type="Proteomes" id="UP000248128">
    <property type="component" value="Unassembled WGS sequence"/>
</dbReference>
<gene>
    <name evidence="1" type="ORF">DKK74_05075</name>
</gene>
<accession>A0A318MNV8</accession>
<name>A0A318MNV8_9BIFI</name>
<evidence type="ECO:0000313" key="2">
    <source>
        <dbReference type="Proteomes" id="UP000248128"/>
    </source>
</evidence>
<dbReference type="EMBL" id="QGLK01000004">
    <property type="protein sequence ID" value="PXY88023.1"/>
    <property type="molecule type" value="Genomic_DNA"/>
</dbReference>
<reference evidence="1 2" key="1">
    <citation type="submission" date="2018-05" db="EMBL/GenBank/DDBJ databases">
        <title>Reference genomes for bee gut microbiota database.</title>
        <authorList>
            <person name="Ellegaard K.M."/>
        </authorList>
    </citation>
    <scope>NUCLEOTIDE SEQUENCE [LARGE SCALE GENOMIC DNA]</scope>
    <source>
        <strain evidence="1 2">ESL0199</strain>
    </source>
</reference>
<proteinExistence type="predicted"/>
<evidence type="ECO:0008006" key="3">
    <source>
        <dbReference type="Google" id="ProtNLM"/>
    </source>
</evidence>
<sequence length="100" mass="11288">MTIPGTLIESHRYPQHALLQDLVLPDGTTLPRVEWEDNCCGPACIQSILDAEGLPVQTLDTLLAERIESGAYDVAKGWILRVFLKWDVPLAWMVRFFPKP</sequence>